<proteinExistence type="predicted"/>
<gene>
    <name evidence="3" type="ORF">INT45_004654</name>
</gene>
<comment type="caution">
    <text evidence="3">The sequence shown here is derived from an EMBL/GenBank/DDBJ whole genome shotgun (WGS) entry which is preliminary data.</text>
</comment>
<feature type="compositionally biased region" description="Basic residues" evidence="1">
    <location>
        <begin position="216"/>
        <end position="227"/>
    </location>
</feature>
<dbReference type="SUPFAM" id="SSF54160">
    <property type="entry name" value="Chromo domain-like"/>
    <property type="match status" value="1"/>
</dbReference>
<protein>
    <recommendedName>
        <fullName evidence="2">Chromo domain-containing protein</fullName>
    </recommendedName>
</protein>
<sequence>MEINDNDDNVISENEMEIDNNSSDSKLDVPKEYNRNKRKRNKGYDFNNDHFVYPIRKNINENLTITEEHFNNTFGSFRTKIKNQFSEIANKFYGFNNSKSIAKIDNIKFYNLQFRGACLLKNINKFVKLFNIPVLPHHKLWYSDEFDFPIEKKLINIVVSNDKQNKDKLDRMMQLQNNLLNRNISDNIMAVDNNSESDISINSEDENDVPNFNERSRKRRRNIKGKQRSTASYEIERIIGHKKENNIYLFQVKWVGYREITSSNMLIKK</sequence>
<keyword evidence="4" id="KW-1185">Reference proteome</keyword>
<name>A0A8H7RQ48_9FUNG</name>
<evidence type="ECO:0000256" key="1">
    <source>
        <dbReference type="SAM" id="MobiDB-lite"/>
    </source>
</evidence>
<accession>A0A8H7RQ48</accession>
<feature type="domain" description="Chromo" evidence="2">
    <location>
        <begin position="233"/>
        <end position="269"/>
    </location>
</feature>
<dbReference type="InterPro" id="IPR000953">
    <property type="entry name" value="Chromo/chromo_shadow_dom"/>
</dbReference>
<dbReference type="InterPro" id="IPR016197">
    <property type="entry name" value="Chromo-like_dom_sf"/>
</dbReference>
<dbReference type="PROSITE" id="PS50013">
    <property type="entry name" value="CHROMO_2"/>
    <property type="match status" value="1"/>
</dbReference>
<reference evidence="3 4" key="1">
    <citation type="submission" date="2020-12" db="EMBL/GenBank/DDBJ databases">
        <title>Metabolic potential, ecology and presence of endohyphal bacteria is reflected in genomic diversity of Mucoromycotina.</title>
        <authorList>
            <person name="Muszewska A."/>
            <person name="Okrasinska A."/>
            <person name="Steczkiewicz K."/>
            <person name="Drgas O."/>
            <person name="Orlowska M."/>
            <person name="Perlinska-Lenart U."/>
            <person name="Aleksandrzak-Piekarczyk T."/>
            <person name="Szatraj K."/>
            <person name="Zielenkiewicz U."/>
            <person name="Pilsyk S."/>
            <person name="Malc E."/>
            <person name="Mieczkowski P."/>
            <person name="Kruszewska J.S."/>
            <person name="Biernat P."/>
            <person name="Pawlowska J."/>
        </authorList>
    </citation>
    <scope>NUCLEOTIDE SEQUENCE [LARGE SCALE GENOMIC DNA]</scope>
    <source>
        <strain evidence="3 4">CBS 142.35</strain>
    </source>
</reference>
<evidence type="ECO:0000313" key="3">
    <source>
        <dbReference type="EMBL" id="KAG2213748.1"/>
    </source>
</evidence>
<dbReference type="OrthoDB" id="2393881at2759"/>
<organism evidence="3 4">
    <name type="scientific">Circinella minor</name>
    <dbReference type="NCBI Taxonomy" id="1195481"/>
    <lineage>
        <taxon>Eukaryota</taxon>
        <taxon>Fungi</taxon>
        <taxon>Fungi incertae sedis</taxon>
        <taxon>Mucoromycota</taxon>
        <taxon>Mucoromycotina</taxon>
        <taxon>Mucoromycetes</taxon>
        <taxon>Mucorales</taxon>
        <taxon>Lichtheimiaceae</taxon>
        <taxon>Circinella</taxon>
    </lineage>
</organism>
<dbReference type="AlphaFoldDB" id="A0A8H7RQ48"/>
<feature type="compositionally biased region" description="Acidic residues" evidence="1">
    <location>
        <begin position="1"/>
        <end position="18"/>
    </location>
</feature>
<feature type="region of interest" description="Disordered" evidence="1">
    <location>
        <begin position="1"/>
        <end position="41"/>
    </location>
</feature>
<dbReference type="Gene3D" id="2.40.50.40">
    <property type="match status" value="1"/>
</dbReference>
<feature type="compositionally biased region" description="Basic and acidic residues" evidence="1">
    <location>
        <begin position="25"/>
        <end position="35"/>
    </location>
</feature>
<evidence type="ECO:0000313" key="4">
    <source>
        <dbReference type="Proteomes" id="UP000646827"/>
    </source>
</evidence>
<dbReference type="EMBL" id="JAEPRB010000658">
    <property type="protein sequence ID" value="KAG2213748.1"/>
    <property type="molecule type" value="Genomic_DNA"/>
</dbReference>
<feature type="region of interest" description="Disordered" evidence="1">
    <location>
        <begin position="199"/>
        <end position="227"/>
    </location>
</feature>
<dbReference type="Proteomes" id="UP000646827">
    <property type="component" value="Unassembled WGS sequence"/>
</dbReference>
<evidence type="ECO:0000259" key="2">
    <source>
        <dbReference type="PROSITE" id="PS50013"/>
    </source>
</evidence>